<dbReference type="PIRSF" id="PIRSF001340">
    <property type="entry name" value="AIR_carboxylase"/>
    <property type="match status" value="1"/>
</dbReference>
<accession>A0A061HB20</accession>
<dbReference type="Pfam" id="PF17769">
    <property type="entry name" value="PurK_C"/>
    <property type="match status" value="1"/>
</dbReference>
<dbReference type="OrthoDB" id="15425at2759"/>
<evidence type="ECO:0000256" key="5">
    <source>
        <dbReference type="ARBA" id="ARBA00021059"/>
    </source>
</evidence>
<evidence type="ECO:0000256" key="10">
    <source>
        <dbReference type="ARBA" id="ARBA00023239"/>
    </source>
</evidence>
<evidence type="ECO:0000256" key="7">
    <source>
        <dbReference type="ARBA" id="ARBA00022755"/>
    </source>
</evidence>
<dbReference type="InterPro" id="IPR016185">
    <property type="entry name" value="PreATP-grasp_dom_sf"/>
</dbReference>
<keyword evidence="9 11" id="KW-0067">ATP-binding</keyword>
<dbReference type="InterPro" id="IPR003135">
    <property type="entry name" value="ATP-grasp_carboxylate-amine"/>
</dbReference>
<dbReference type="NCBIfam" id="TIGR01162">
    <property type="entry name" value="purE"/>
    <property type="match status" value="1"/>
</dbReference>
<proteinExistence type="inferred from homology"/>
<evidence type="ECO:0000256" key="6">
    <source>
        <dbReference type="ARBA" id="ARBA00022741"/>
    </source>
</evidence>
<dbReference type="NCBIfam" id="TIGR01161">
    <property type="entry name" value="purK"/>
    <property type="match status" value="1"/>
</dbReference>
<dbReference type="SUPFAM" id="SSF52255">
    <property type="entry name" value="N5-CAIR mutase (phosphoribosylaminoimidazole carboxylase, PurE)"/>
    <property type="match status" value="1"/>
</dbReference>
<dbReference type="Gene3D" id="3.40.50.20">
    <property type="match status" value="1"/>
</dbReference>
<feature type="domain" description="ATP-grasp" evidence="12">
    <location>
        <begin position="121"/>
        <end position="316"/>
    </location>
</feature>
<dbReference type="Pfam" id="PF00731">
    <property type="entry name" value="AIRC"/>
    <property type="match status" value="1"/>
</dbReference>
<evidence type="ECO:0000313" key="14">
    <source>
        <dbReference type="EMBL" id="SUZ13941.1"/>
    </source>
</evidence>
<dbReference type="SMART" id="SM01001">
    <property type="entry name" value="AIRC"/>
    <property type="match status" value="1"/>
</dbReference>
<dbReference type="PROSITE" id="PS50975">
    <property type="entry name" value="ATP_GRASP"/>
    <property type="match status" value="1"/>
</dbReference>
<dbReference type="EMBL" id="KE375221">
    <property type="protein sequence ID" value="EPQ61492.1"/>
    <property type="molecule type" value="Genomic_DNA"/>
</dbReference>
<dbReference type="InterPro" id="IPR000031">
    <property type="entry name" value="PurE_dom"/>
</dbReference>
<name>A0A061HB20_BLUGR</name>
<reference evidence="15" key="1">
    <citation type="journal article" date="2013" name="Nat. Genet.">
        <title>The wheat powdery mildew genome shows the unique evolution of an obligate biotroph.</title>
        <authorList>
            <person name="Wicker T."/>
            <person name="Oberhaensli S."/>
            <person name="Parlange F."/>
            <person name="Buchmann J.P."/>
            <person name="Shatalina M."/>
            <person name="Roffler S."/>
            <person name="Ben-David R."/>
            <person name="Dolezel J."/>
            <person name="Simkova H."/>
            <person name="Schulze-Lefert P."/>
            <person name="Spanu P.D."/>
            <person name="Bruggmann R."/>
            <person name="Amselem J."/>
            <person name="Quesneville H."/>
            <person name="Ver Loren van Themaat E."/>
            <person name="Paape T."/>
            <person name="Shimizu K.K."/>
            <person name="Keller B."/>
        </authorList>
    </citation>
    <scope>NUCLEOTIDE SEQUENCE [LARGE SCALE GENOMIC DNA]</scope>
    <source>
        <strain evidence="15">96224</strain>
    </source>
</reference>
<dbReference type="Pfam" id="PF02222">
    <property type="entry name" value="ATP-grasp"/>
    <property type="match status" value="1"/>
</dbReference>
<gene>
    <name evidence="13" type="ORF">BGT96224_1270</name>
    <name evidence="14" type="ORF">BGT96224V2_LOCUS7086</name>
</gene>
<dbReference type="Pfam" id="PF22660">
    <property type="entry name" value="RS_preATP-grasp-like"/>
    <property type="match status" value="1"/>
</dbReference>
<dbReference type="InterPro" id="IPR016301">
    <property type="entry name" value="Ade2_fungi/plant"/>
</dbReference>
<dbReference type="InterPro" id="IPR005875">
    <property type="entry name" value="PurK"/>
</dbReference>
<reference evidence="14" key="3">
    <citation type="submission" date="2018-07" db="EMBL/GenBank/DDBJ databases">
        <authorList>
            <person name="Quirk P.G."/>
            <person name="Krulwich T.A."/>
        </authorList>
    </citation>
    <scope>NUCLEOTIDE SEQUENCE</scope>
    <source>
        <strain evidence="14">96224</strain>
    </source>
</reference>
<evidence type="ECO:0000256" key="4">
    <source>
        <dbReference type="ARBA" id="ARBA00012329"/>
    </source>
</evidence>
<dbReference type="InterPro" id="IPR011761">
    <property type="entry name" value="ATP-grasp"/>
</dbReference>
<dbReference type="AlphaFoldDB" id="A0A061HB20"/>
<evidence type="ECO:0000313" key="15">
    <source>
        <dbReference type="Proteomes" id="UP000053110"/>
    </source>
</evidence>
<protein>
    <recommendedName>
        <fullName evidence="5 11">Phosphoribosylaminoimidazole carboxylase</fullName>
        <ecNumber evidence="4 11">4.1.1.21</ecNumber>
    </recommendedName>
</protein>
<evidence type="ECO:0000256" key="2">
    <source>
        <dbReference type="ARBA" id="ARBA00004747"/>
    </source>
</evidence>
<dbReference type="GO" id="GO:0006189">
    <property type="term" value="P:'de novo' IMP biosynthetic process"/>
    <property type="evidence" value="ECO:0007669"/>
    <property type="project" value="UniProtKB-UniRule"/>
</dbReference>
<dbReference type="GO" id="GO:0046872">
    <property type="term" value="F:metal ion binding"/>
    <property type="evidence" value="ECO:0007669"/>
    <property type="project" value="InterPro"/>
</dbReference>
<dbReference type="GO" id="GO:0005524">
    <property type="term" value="F:ATP binding"/>
    <property type="evidence" value="ECO:0007669"/>
    <property type="project" value="UniProtKB-UniRule"/>
</dbReference>
<dbReference type="SUPFAM" id="SSF51246">
    <property type="entry name" value="Rudiment single hybrid motif"/>
    <property type="match status" value="1"/>
</dbReference>
<dbReference type="EC" id="4.1.1.21" evidence="4 11"/>
<reference evidence="13" key="2">
    <citation type="submission" date="2013-01" db="EMBL/GenBank/DDBJ databases">
        <title>The wheat powdery mildew genome reveals unique evolution of an obligate biotroph.</title>
        <authorList>
            <person name="Oberhaensli S."/>
            <person name="Wicker T."/>
            <person name="Keller B."/>
        </authorList>
    </citation>
    <scope>NUCLEOTIDE SEQUENCE</scope>
    <source>
        <strain evidence="13">96224</strain>
    </source>
</reference>
<dbReference type="PANTHER" id="PTHR11609">
    <property type="entry name" value="PURINE BIOSYNTHESIS PROTEIN 6/7, PUR6/7"/>
    <property type="match status" value="1"/>
</dbReference>
<dbReference type="InterPro" id="IPR013815">
    <property type="entry name" value="ATP_grasp_subdomain_1"/>
</dbReference>
<evidence type="ECO:0000256" key="9">
    <source>
        <dbReference type="ARBA" id="ARBA00022840"/>
    </source>
</evidence>
<evidence type="ECO:0000256" key="3">
    <source>
        <dbReference type="ARBA" id="ARBA00006114"/>
    </source>
</evidence>
<evidence type="ECO:0000256" key="1">
    <source>
        <dbReference type="ARBA" id="ARBA00001244"/>
    </source>
</evidence>
<dbReference type="Gene3D" id="3.30.470.20">
    <property type="entry name" value="ATP-grasp fold, B domain"/>
    <property type="match status" value="1"/>
</dbReference>
<dbReference type="Proteomes" id="UP000053110">
    <property type="component" value="Unassembled WGS sequence"/>
</dbReference>
<dbReference type="GO" id="GO:0004638">
    <property type="term" value="F:phosphoribosylaminoimidazole carboxylase activity"/>
    <property type="evidence" value="ECO:0007669"/>
    <property type="project" value="UniProtKB-UniRule"/>
</dbReference>
<dbReference type="HAMAP" id="MF_01928">
    <property type="entry name" value="PurK"/>
    <property type="match status" value="1"/>
</dbReference>
<dbReference type="PANTHER" id="PTHR11609:SF5">
    <property type="entry name" value="PHOSPHORIBOSYLAMINOIMIDAZOLE CARBOXYLASE"/>
    <property type="match status" value="1"/>
</dbReference>
<dbReference type="SUPFAM" id="SSF56059">
    <property type="entry name" value="Glutathione synthetase ATP-binding domain-like"/>
    <property type="match status" value="1"/>
</dbReference>
<evidence type="ECO:0000256" key="8">
    <source>
        <dbReference type="ARBA" id="ARBA00022793"/>
    </source>
</evidence>
<sequence length="596" mass="64184">MDRTIGVLGGGQLGQMLCEAANSLSVKVVVLDAKNSPAKQVNARVTHVDGSYTDPEKIRELARLSDVLTVETEHVDTYVLEDIATRGVMINDENGSSKLKMVDIQPCWRTIRTIQDKYVQKEHLMKNGLQTVPHRSLNSNPEELIGFAQEFGFPFMLKTKKGAYDGKGNYVIKSSADINDALNALKGQELYAEKWANYRMEIAVMVAKTEDSVSMSGEATVAYPAVETVQEDNVCKLVYAPARNISDEILKNSQDIARKAVGSLWGKGVFGVELFLLDDDTLLVNEIAPRPHNSGHYTIEACPTFSQFKAHILSILDIMPKFTDSVIPCMAPASIMLNILGGALPSSHEEMVQCAVSIPSVGLHMYGKESKPGRKIGHATIVSKDMMEAEKSLAHLVHLADICRSARKNIPVPSIGLTTSTSKASSTVNPLIAITMGSDSDLPVMKPGLSLLETLGIPFFVTITSAHRTPERMLEFAASAASRGFKVIIAAAGGAAHLPGMLAASTPLPVIGVPVRGSTLDGMDSLLSIVQMPRGVPVATVAINNSVNAALLACRILGASDLNIRKILVSYAEKMKDEATEKGKKLENVGASLYEM</sequence>
<evidence type="ECO:0000259" key="12">
    <source>
        <dbReference type="PROSITE" id="PS50975"/>
    </source>
</evidence>
<organism evidence="14">
    <name type="scientific">Blumeria graminis f. sp. tritici 96224</name>
    <dbReference type="NCBI Taxonomy" id="1268274"/>
    <lineage>
        <taxon>Eukaryota</taxon>
        <taxon>Fungi</taxon>
        <taxon>Dikarya</taxon>
        <taxon>Ascomycota</taxon>
        <taxon>Pezizomycotina</taxon>
        <taxon>Leotiomycetes</taxon>
        <taxon>Erysiphales</taxon>
        <taxon>Erysiphaceae</taxon>
        <taxon>Blumeria</taxon>
    </lineage>
</organism>
<dbReference type="InterPro" id="IPR054350">
    <property type="entry name" value="PurT/PurK_preATP-grasp"/>
</dbReference>
<dbReference type="Gene3D" id="3.30.1490.20">
    <property type="entry name" value="ATP-grasp fold, A domain"/>
    <property type="match status" value="1"/>
</dbReference>
<comment type="pathway">
    <text evidence="2 11">Purine metabolism; IMP biosynthesis via de novo pathway; 5-amino-1-(5-phospho-D-ribosyl)imidazole-4-carboxylate from 5-amino-1-(5-phospho-D-ribosyl)imidazole (carboxylase route): step 1/1.</text>
</comment>
<keyword evidence="8 11" id="KW-0210">Decarboxylase</keyword>
<dbReference type="HAMAP" id="MF_01929">
    <property type="entry name" value="PurE_classI"/>
    <property type="match status" value="1"/>
</dbReference>
<evidence type="ECO:0000256" key="11">
    <source>
        <dbReference type="PIRNR" id="PIRNR001340"/>
    </source>
</evidence>
<comment type="similarity">
    <text evidence="3 11">In the C-terminal section; belongs to the AIR carboxylase family. Class I subfamily.</text>
</comment>
<comment type="catalytic activity">
    <reaction evidence="1 11">
        <text>5-amino-1-(5-phospho-D-ribosyl)imidazole-4-carboxylate + H(+) = 5-amino-1-(5-phospho-beta-D-ribosyl)imidazole + CO2</text>
        <dbReference type="Rhea" id="RHEA:10792"/>
        <dbReference type="ChEBI" id="CHEBI:15378"/>
        <dbReference type="ChEBI" id="CHEBI:16526"/>
        <dbReference type="ChEBI" id="CHEBI:77657"/>
        <dbReference type="ChEBI" id="CHEBI:137981"/>
        <dbReference type="EC" id="4.1.1.21"/>
    </reaction>
</comment>
<dbReference type="EMBL" id="UIGY01000250">
    <property type="protein sequence ID" value="SUZ13941.1"/>
    <property type="molecule type" value="Genomic_DNA"/>
</dbReference>
<dbReference type="HOGENOM" id="CLU_011534_2_1_1"/>
<dbReference type="Gene3D" id="3.40.50.1970">
    <property type="match status" value="1"/>
</dbReference>
<dbReference type="InterPro" id="IPR033747">
    <property type="entry name" value="PurE_ClassI"/>
</dbReference>
<keyword evidence="7 11" id="KW-0658">Purine biosynthesis</keyword>
<keyword evidence="6 11" id="KW-0547">Nucleotide-binding</keyword>
<dbReference type="UniPathway" id="UPA00074">
    <property type="reaction ID" value="UER00130"/>
</dbReference>
<evidence type="ECO:0000313" key="13">
    <source>
        <dbReference type="EMBL" id="EPQ61492.1"/>
    </source>
</evidence>
<dbReference type="SUPFAM" id="SSF52440">
    <property type="entry name" value="PreATP-grasp domain"/>
    <property type="match status" value="1"/>
</dbReference>
<dbReference type="InterPro" id="IPR040686">
    <property type="entry name" value="PurK_C"/>
</dbReference>
<dbReference type="InterPro" id="IPR011054">
    <property type="entry name" value="Rudment_hybrid_motif"/>
</dbReference>
<keyword evidence="10 11" id="KW-0456">Lyase</keyword>